<evidence type="ECO:0000313" key="2">
    <source>
        <dbReference type="Proteomes" id="UP000762676"/>
    </source>
</evidence>
<comment type="caution">
    <text evidence="1">The sequence shown here is derived from an EMBL/GenBank/DDBJ whole genome shotgun (WGS) entry which is preliminary data.</text>
</comment>
<dbReference type="AlphaFoldDB" id="A0AAV4GFH4"/>
<evidence type="ECO:0000313" key="1">
    <source>
        <dbReference type="EMBL" id="GFR84417.1"/>
    </source>
</evidence>
<accession>A0AAV4GFH4</accession>
<organism evidence="1 2">
    <name type="scientific">Elysia marginata</name>
    <dbReference type="NCBI Taxonomy" id="1093978"/>
    <lineage>
        <taxon>Eukaryota</taxon>
        <taxon>Metazoa</taxon>
        <taxon>Spiralia</taxon>
        <taxon>Lophotrochozoa</taxon>
        <taxon>Mollusca</taxon>
        <taxon>Gastropoda</taxon>
        <taxon>Heterobranchia</taxon>
        <taxon>Euthyneura</taxon>
        <taxon>Panpulmonata</taxon>
        <taxon>Sacoglossa</taxon>
        <taxon>Placobranchoidea</taxon>
        <taxon>Plakobranchidae</taxon>
        <taxon>Elysia</taxon>
    </lineage>
</organism>
<sequence>MPLSGLSKPEKKERAPATESKYLEIYSPKYMGASSVLSKALHPADVLHLQEVPSIGLMIQRMGNKKVAAVLKLHLLQMNDLLDLNKPLSGAQIDYVAEQVLVQHKTLTMVDIHLVCKRALNGVYGEFYERLNPPKVLKWFADYFEERCRAAVQMRETAHVQFKESPHDERSSEVMSVKEWRKNKEARVWYTGKKIK</sequence>
<proteinExistence type="predicted"/>
<reference evidence="1 2" key="1">
    <citation type="journal article" date="2021" name="Elife">
        <title>Chloroplast acquisition without the gene transfer in kleptoplastic sea slugs, Plakobranchus ocellatus.</title>
        <authorList>
            <person name="Maeda T."/>
            <person name="Takahashi S."/>
            <person name="Yoshida T."/>
            <person name="Shimamura S."/>
            <person name="Takaki Y."/>
            <person name="Nagai Y."/>
            <person name="Toyoda A."/>
            <person name="Suzuki Y."/>
            <person name="Arimoto A."/>
            <person name="Ishii H."/>
            <person name="Satoh N."/>
            <person name="Nishiyama T."/>
            <person name="Hasebe M."/>
            <person name="Maruyama T."/>
            <person name="Minagawa J."/>
            <person name="Obokata J."/>
            <person name="Shigenobu S."/>
        </authorList>
    </citation>
    <scope>NUCLEOTIDE SEQUENCE [LARGE SCALE GENOMIC DNA]</scope>
</reference>
<dbReference type="EMBL" id="BMAT01004951">
    <property type="protein sequence ID" value="GFR84417.1"/>
    <property type="molecule type" value="Genomic_DNA"/>
</dbReference>
<dbReference type="Proteomes" id="UP000762676">
    <property type="component" value="Unassembled WGS sequence"/>
</dbReference>
<protein>
    <submittedName>
        <fullName evidence="1">Uncharacterized protein</fullName>
    </submittedName>
</protein>
<keyword evidence="2" id="KW-1185">Reference proteome</keyword>
<gene>
    <name evidence="1" type="ORF">ElyMa_002416800</name>
</gene>
<name>A0AAV4GFH4_9GAST</name>